<evidence type="ECO:0000256" key="8">
    <source>
        <dbReference type="RuleBase" id="RU362088"/>
    </source>
</evidence>
<evidence type="ECO:0000256" key="4">
    <source>
        <dbReference type="ARBA" id="ARBA00022692"/>
    </source>
</evidence>
<dbReference type="eggNOG" id="KOG1558">
    <property type="taxonomic scope" value="Eukaryota"/>
</dbReference>
<dbReference type="GeneID" id="17085525"/>
<dbReference type="GO" id="GO:0005886">
    <property type="term" value="C:plasma membrane"/>
    <property type="evidence" value="ECO:0007669"/>
    <property type="project" value="TreeGrafter"/>
</dbReference>
<feature type="transmembrane region" description="Helical" evidence="8">
    <location>
        <begin position="201"/>
        <end position="223"/>
    </location>
</feature>
<dbReference type="PANTHER" id="PTHR11040">
    <property type="entry name" value="ZINC/IRON TRANSPORTER"/>
    <property type="match status" value="1"/>
</dbReference>
<evidence type="ECO:0000256" key="3">
    <source>
        <dbReference type="ARBA" id="ARBA00022448"/>
    </source>
</evidence>
<dbReference type="OMA" id="VGFMNAV"/>
<keyword evidence="3 8" id="KW-0813">Transport</keyword>
<comment type="subcellular location">
    <subcellularLocation>
        <location evidence="1 8">Membrane</location>
        <topology evidence="1 8">Multi-pass membrane protein</topology>
    </subcellularLocation>
</comment>
<organism evidence="9 10">
    <name type="scientific">Galdieria sulphuraria</name>
    <name type="common">Red alga</name>
    <dbReference type="NCBI Taxonomy" id="130081"/>
    <lineage>
        <taxon>Eukaryota</taxon>
        <taxon>Rhodophyta</taxon>
        <taxon>Bangiophyceae</taxon>
        <taxon>Galdieriales</taxon>
        <taxon>Galdieriaceae</taxon>
        <taxon>Galdieria</taxon>
    </lineage>
</organism>
<feature type="transmembrane region" description="Helical" evidence="8">
    <location>
        <begin position="91"/>
        <end position="117"/>
    </location>
</feature>
<dbReference type="RefSeq" id="XP_005703078.1">
    <property type="nucleotide sequence ID" value="XM_005703021.1"/>
</dbReference>
<feature type="transmembrane region" description="Helical" evidence="8">
    <location>
        <begin position="275"/>
        <end position="293"/>
    </location>
</feature>
<evidence type="ECO:0000313" key="10">
    <source>
        <dbReference type="Proteomes" id="UP000030680"/>
    </source>
</evidence>
<gene>
    <name evidence="9" type="ORF">Gasu_57920</name>
</gene>
<evidence type="ECO:0000256" key="7">
    <source>
        <dbReference type="ARBA" id="ARBA00023136"/>
    </source>
</evidence>
<dbReference type="InterPro" id="IPR004698">
    <property type="entry name" value="Zn/Fe_permease_fun/pln"/>
</dbReference>
<evidence type="ECO:0000256" key="1">
    <source>
        <dbReference type="ARBA" id="ARBA00004141"/>
    </source>
</evidence>
<keyword evidence="7 8" id="KW-0472">Membrane</keyword>
<dbReference type="Gramene" id="EME26558">
    <property type="protein sequence ID" value="EME26558"/>
    <property type="gene ID" value="Gasu_57920"/>
</dbReference>
<keyword evidence="5 8" id="KW-1133">Transmembrane helix</keyword>
<feature type="transmembrane region" description="Helical" evidence="8">
    <location>
        <begin position="305"/>
        <end position="327"/>
    </location>
</feature>
<feature type="transmembrane region" description="Helical" evidence="8">
    <location>
        <begin position="49"/>
        <end position="71"/>
    </location>
</feature>
<dbReference type="STRING" id="130081.M2XSB1"/>
<feature type="transmembrane region" description="Helical" evidence="8">
    <location>
        <begin position="15"/>
        <end position="37"/>
    </location>
</feature>
<evidence type="ECO:0000256" key="2">
    <source>
        <dbReference type="ARBA" id="ARBA00006939"/>
    </source>
</evidence>
<comment type="similarity">
    <text evidence="2 8">Belongs to the ZIP transporter (TC 2.A.5) family.</text>
</comment>
<dbReference type="GO" id="GO:0005385">
    <property type="term" value="F:zinc ion transmembrane transporter activity"/>
    <property type="evidence" value="ECO:0007669"/>
    <property type="project" value="InterPro"/>
</dbReference>
<feature type="transmembrane region" description="Helical" evidence="8">
    <location>
        <begin position="173"/>
        <end position="195"/>
    </location>
</feature>
<accession>M2XSB1</accession>
<evidence type="ECO:0000313" key="9">
    <source>
        <dbReference type="EMBL" id="EME26558.1"/>
    </source>
</evidence>
<evidence type="ECO:0000256" key="6">
    <source>
        <dbReference type="ARBA" id="ARBA00023065"/>
    </source>
</evidence>
<dbReference type="InterPro" id="IPR003689">
    <property type="entry name" value="ZIP"/>
</dbReference>
<reference evidence="10" key="1">
    <citation type="journal article" date="2013" name="Science">
        <title>Gene transfer from bacteria and archaea facilitated evolution of an extremophilic eukaryote.</title>
        <authorList>
            <person name="Schonknecht G."/>
            <person name="Chen W.H."/>
            <person name="Ternes C.M."/>
            <person name="Barbier G.G."/>
            <person name="Shrestha R.P."/>
            <person name="Stanke M."/>
            <person name="Brautigam A."/>
            <person name="Baker B.J."/>
            <person name="Banfield J.F."/>
            <person name="Garavito R.M."/>
            <person name="Carr K."/>
            <person name="Wilkerson C."/>
            <person name="Rensing S.A."/>
            <person name="Gagneul D."/>
            <person name="Dickenson N.E."/>
            <person name="Oesterhelt C."/>
            <person name="Lercher M.J."/>
            <person name="Weber A.P."/>
        </authorList>
    </citation>
    <scope>NUCLEOTIDE SEQUENCE [LARGE SCALE GENOMIC DNA]</scope>
    <source>
        <strain evidence="10">074W</strain>
    </source>
</reference>
<name>M2XSB1_GALSU</name>
<dbReference type="KEGG" id="gsl:Gasu_57920"/>
<keyword evidence="6 8" id="KW-0406">Ion transport</keyword>
<keyword evidence="4 8" id="KW-0812">Transmembrane</keyword>
<dbReference type="Pfam" id="PF02535">
    <property type="entry name" value="Zip"/>
    <property type="match status" value="1"/>
</dbReference>
<dbReference type="NCBIfam" id="TIGR00820">
    <property type="entry name" value="zip"/>
    <property type="match status" value="1"/>
</dbReference>
<evidence type="ECO:0000256" key="5">
    <source>
        <dbReference type="ARBA" id="ARBA00022989"/>
    </source>
</evidence>
<keyword evidence="10" id="KW-1185">Reference proteome</keyword>
<proteinExistence type="inferred from homology"/>
<sequence>MSSCYSTQTFNYNEAAHIGALFTILFTSFAGTSLPVVAKRYPSLRIPSFALDAGRAFGTGVVIATGFVHMLPPAITNLSNQCLPYFFTNTYNSLGAAVALAAALSIQLLEMSSTVILNRMISKRNIQQPTDNCEIPSNLQSLSTDKVTTAVPLLDQSSYETTIATASGYKLKMLVIIFEMGVAFHSVIIGLNLGVSTGSTFRTLFAALVFHQFFEGFAIGTTVSEAQFGIWITVFMILCYSLETPIGISIGMGIANSYQENSTASLITRGILDGVSGGILIYTGLVELLTYWFTRNSHFVNRNSLYIFSIIGFVWLGAICMSIIGAWA</sequence>
<protein>
    <submittedName>
        <fullName evidence="9">Zinc transporter, ZIP family</fullName>
    </submittedName>
</protein>
<dbReference type="EMBL" id="KB454546">
    <property type="protein sequence ID" value="EME26558.1"/>
    <property type="molecule type" value="Genomic_DNA"/>
</dbReference>
<dbReference type="Proteomes" id="UP000030680">
    <property type="component" value="Unassembled WGS sequence"/>
</dbReference>
<dbReference type="AlphaFoldDB" id="M2XSB1"/>
<feature type="transmembrane region" description="Helical" evidence="8">
    <location>
        <begin position="230"/>
        <end position="255"/>
    </location>
</feature>
<dbReference type="PANTHER" id="PTHR11040:SF44">
    <property type="entry name" value="PROTEIN ZNTC-RELATED"/>
    <property type="match status" value="1"/>
</dbReference>
<dbReference type="OrthoDB" id="1995at2759"/>